<dbReference type="OrthoDB" id="1495896at2"/>
<comment type="caution">
    <text evidence="2">The sequence shown here is derived from an EMBL/GenBank/DDBJ whole genome shotgun (WGS) entry which is preliminary data.</text>
</comment>
<feature type="transmembrane region" description="Helical" evidence="1">
    <location>
        <begin position="12"/>
        <end position="33"/>
    </location>
</feature>
<accession>A0A364JZW8</accession>
<protein>
    <submittedName>
        <fullName evidence="2">Nitrogen fixation protein FixH</fullName>
    </submittedName>
</protein>
<dbReference type="InterPro" id="IPR018037">
    <property type="entry name" value="FixH_proteobacterial"/>
</dbReference>
<gene>
    <name evidence="2" type="ORF">C7374_101534</name>
</gene>
<reference evidence="2 3" key="1">
    <citation type="submission" date="2018-06" db="EMBL/GenBank/DDBJ databases">
        <title>Genomic Encyclopedia of Type Strains, Phase IV (KMG-IV): sequencing the most valuable type-strain genomes for metagenomic binning, comparative biology and taxonomic classification.</title>
        <authorList>
            <person name="Goeker M."/>
        </authorList>
    </citation>
    <scope>NUCLEOTIDE SEQUENCE [LARGE SCALE GENOMIC DNA]</scope>
    <source>
        <strain evidence="2 3">DSM 26720</strain>
    </source>
</reference>
<keyword evidence="1" id="KW-1133">Transmembrane helix</keyword>
<name>A0A364JZW8_9HYPH</name>
<evidence type="ECO:0000313" key="2">
    <source>
        <dbReference type="EMBL" id="RAK34200.1"/>
    </source>
</evidence>
<dbReference type="RefSeq" id="WP_111574036.1">
    <property type="nucleotide sequence ID" value="NZ_JBHEEY010000001.1"/>
</dbReference>
<dbReference type="Pfam" id="PF05751">
    <property type="entry name" value="FixH"/>
    <property type="match status" value="1"/>
</dbReference>
<evidence type="ECO:0000256" key="1">
    <source>
        <dbReference type="SAM" id="Phobius"/>
    </source>
</evidence>
<proteinExistence type="predicted"/>
<keyword evidence="1" id="KW-0472">Membrane</keyword>
<organism evidence="2 3">
    <name type="scientific">Falsochrobactrum ovis</name>
    <dbReference type="NCBI Taxonomy" id="1293442"/>
    <lineage>
        <taxon>Bacteria</taxon>
        <taxon>Pseudomonadati</taxon>
        <taxon>Pseudomonadota</taxon>
        <taxon>Alphaproteobacteria</taxon>
        <taxon>Hyphomicrobiales</taxon>
        <taxon>Brucellaceae</taxon>
        <taxon>Falsochrobactrum</taxon>
    </lineage>
</organism>
<sequence length="165" mass="18240">MSGKRKTPGSFTGWHMLAIMLAFFGVIIVVNLIMAYNAHHSWSGLVVQNSYVAGQEFNEKSEIGKQQAALEWQVEENYSDGTFSYQIKDKNGEAVDVMGASALFKRPVGDAQDTLINLEVTGPGTMSAPVQLDDGAWIMEVNTNAGLEYPYRDVKRIHVRNGKLL</sequence>
<dbReference type="InterPro" id="IPR008620">
    <property type="entry name" value="FixH"/>
</dbReference>
<dbReference type="AlphaFoldDB" id="A0A364JZW8"/>
<dbReference type="PIRSF" id="PIRSF011386">
    <property type="entry name" value="FixH"/>
    <property type="match status" value="1"/>
</dbReference>
<dbReference type="EMBL" id="QLMK01000001">
    <property type="protein sequence ID" value="RAK34200.1"/>
    <property type="molecule type" value="Genomic_DNA"/>
</dbReference>
<keyword evidence="1" id="KW-0812">Transmembrane</keyword>
<evidence type="ECO:0000313" key="3">
    <source>
        <dbReference type="Proteomes" id="UP000249453"/>
    </source>
</evidence>
<dbReference type="Proteomes" id="UP000249453">
    <property type="component" value="Unassembled WGS sequence"/>
</dbReference>
<keyword evidence="3" id="KW-1185">Reference proteome</keyword>